<dbReference type="RefSeq" id="WP_124924810.1">
    <property type="nucleotide sequence ID" value="NZ_BMOH01000001.1"/>
</dbReference>
<keyword evidence="1" id="KW-1133">Transmembrane helix</keyword>
<gene>
    <name evidence="2" type="ORF">EHS89_04085</name>
</gene>
<comment type="caution">
    <text evidence="2">The sequence shown here is derived from an EMBL/GenBank/DDBJ whole genome shotgun (WGS) entry which is preliminary data.</text>
</comment>
<proteinExistence type="predicted"/>
<sequence>MKRGLWVLSSVILVATLIAVLFIDYKDPDSIDLSPDFLTPLTQSSLSAVGEFRNQIRPLESEVGNIRSSISAIGSQRTPTPSLNAFNQQFVSAVQQADSQRQQQLQEIQNRLGQVGTQLVDLNQRATAMDVRIQDSVRLINERVTTVTSSQSKKQDPLQLIVVLVGLVVSFSTMLLAWRKDSREERDEIRRSKDAT</sequence>
<dbReference type="AlphaFoldDB" id="A0A3P1SYV8"/>
<protein>
    <submittedName>
        <fullName evidence="2">Uncharacterized protein</fullName>
    </submittedName>
</protein>
<evidence type="ECO:0000256" key="1">
    <source>
        <dbReference type="SAM" id="Phobius"/>
    </source>
</evidence>
<name>A0A3P1SYV8_9GAMM</name>
<feature type="transmembrane region" description="Helical" evidence="1">
    <location>
        <begin position="158"/>
        <end position="178"/>
    </location>
</feature>
<evidence type="ECO:0000313" key="2">
    <source>
        <dbReference type="EMBL" id="RRD01736.1"/>
    </source>
</evidence>
<keyword evidence="3" id="KW-1185">Reference proteome</keyword>
<accession>A0A3P1SYV8</accession>
<keyword evidence="1" id="KW-0472">Membrane</keyword>
<evidence type="ECO:0000313" key="3">
    <source>
        <dbReference type="Proteomes" id="UP000267535"/>
    </source>
</evidence>
<dbReference type="Proteomes" id="UP000267535">
    <property type="component" value="Unassembled WGS sequence"/>
</dbReference>
<reference evidence="2 3" key="1">
    <citation type="submission" date="2018-11" db="EMBL/GenBank/DDBJ databases">
        <title>The draft genome sequence of Amphritea balenae JAMM 1525T.</title>
        <authorList>
            <person name="Fang Z."/>
            <person name="Zhang Y."/>
            <person name="Han X."/>
        </authorList>
    </citation>
    <scope>NUCLEOTIDE SEQUENCE [LARGE SCALE GENOMIC DNA]</scope>
    <source>
        <strain evidence="2 3">JAMM 1525</strain>
    </source>
</reference>
<keyword evidence="1" id="KW-0812">Transmembrane</keyword>
<dbReference type="EMBL" id="RQXV01000001">
    <property type="protein sequence ID" value="RRD01736.1"/>
    <property type="molecule type" value="Genomic_DNA"/>
</dbReference>
<organism evidence="2 3">
    <name type="scientific">Amphritea balenae</name>
    <dbReference type="NCBI Taxonomy" id="452629"/>
    <lineage>
        <taxon>Bacteria</taxon>
        <taxon>Pseudomonadati</taxon>
        <taxon>Pseudomonadota</taxon>
        <taxon>Gammaproteobacteria</taxon>
        <taxon>Oceanospirillales</taxon>
        <taxon>Oceanospirillaceae</taxon>
        <taxon>Amphritea</taxon>
    </lineage>
</organism>